<organism evidence="2 3">
    <name type="scientific">Leucobacter manosquensis</name>
    <dbReference type="NCBI Taxonomy" id="2810611"/>
    <lineage>
        <taxon>Bacteria</taxon>
        <taxon>Bacillati</taxon>
        <taxon>Actinomycetota</taxon>
        <taxon>Actinomycetes</taxon>
        <taxon>Micrococcales</taxon>
        <taxon>Microbacteriaceae</taxon>
        <taxon>Leucobacter</taxon>
    </lineage>
</organism>
<gene>
    <name evidence="2" type="ORF">JSQ98_03005</name>
</gene>
<keyword evidence="3" id="KW-1185">Reference proteome</keyword>
<dbReference type="EMBL" id="JAFEVO010000001">
    <property type="protein sequence ID" value="MBS3181178.1"/>
    <property type="molecule type" value="Genomic_DNA"/>
</dbReference>
<protein>
    <submittedName>
        <fullName evidence="2">Nuclear transport factor 2 family protein</fullName>
    </submittedName>
</protein>
<name>A0ABS5M1X3_9MICO</name>
<dbReference type="Proteomes" id="UP000811492">
    <property type="component" value="Unassembled WGS sequence"/>
</dbReference>
<accession>A0ABS5M1X3</accession>
<evidence type="ECO:0000313" key="2">
    <source>
        <dbReference type="EMBL" id="MBS3181178.1"/>
    </source>
</evidence>
<dbReference type="Pfam" id="PF13577">
    <property type="entry name" value="SnoaL_4"/>
    <property type="match status" value="1"/>
</dbReference>
<comment type="caution">
    <text evidence="2">The sequence shown here is derived from an EMBL/GenBank/DDBJ whole genome shotgun (WGS) entry which is preliminary data.</text>
</comment>
<reference evidence="2 3" key="1">
    <citation type="submission" date="2021-02" db="EMBL/GenBank/DDBJ databases">
        <title>Draft genome and description of Leucobacter sp nov strain Marseille-Q4368.</title>
        <authorList>
            <person name="Boxberger M."/>
            <person name="La Scola B."/>
        </authorList>
    </citation>
    <scope>NUCLEOTIDE SEQUENCE [LARGE SCALE GENOMIC DNA]</scope>
    <source>
        <strain evidence="2 3">Marseille-Q4368</strain>
    </source>
</reference>
<dbReference type="InterPro" id="IPR037401">
    <property type="entry name" value="SnoaL-like"/>
</dbReference>
<dbReference type="Gene3D" id="3.10.450.50">
    <property type="match status" value="1"/>
</dbReference>
<evidence type="ECO:0000259" key="1">
    <source>
        <dbReference type="Pfam" id="PF13577"/>
    </source>
</evidence>
<proteinExistence type="predicted"/>
<sequence length="179" mass="20690">MSTSSPDPLVTELLFRVERLEAAQQIAEVHNDYVRALADRDWDRVADHYTDDAYCDIRNHGVHRGRTEIRKMFADDLEHVVRTRDGYILSSPVITVDGDTATGEWIWHRLQSDFHTALGTIRVWGPWSEGKYRCEYRRVGSRWKISKLWFRVHAPDSDDELLAAKQDSRVVGALRPLAS</sequence>
<feature type="domain" description="SnoaL-like" evidence="1">
    <location>
        <begin position="18"/>
        <end position="147"/>
    </location>
</feature>
<dbReference type="SUPFAM" id="SSF54427">
    <property type="entry name" value="NTF2-like"/>
    <property type="match status" value="1"/>
</dbReference>
<dbReference type="RefSeq" id="WP_211648313.1">
    <property type="nucleotide sequence ID" value="NZ_JAFEVO010000001.1"/>
</dbReference>
<dbReference type="CDD" id="cd00531">
    <property type="entry name" value="NTF2_like"/>
    <property type="match status" value="1"/>
</dbReference>
<evidence type="ECO:0000313" key="3">
    <source>
        <dbReference type="Proteomes" id="UP000811492"/>
    </source>
</evidence>
<dbReference type="InterPro" id="IPR032710">
    <property type="entry name" value="NTF2-like_dom_sf"/>
</dbReference>